<name>A0AAV3W1M5_9CLOT</name>
<dbReference type="InterPro" id="IPR036890">
    <property type="entry name" value="HATPase_C_sf"/>
</dbReference>
<dbReference type="Proteomes" id="UP000325212">
    <property type="component" value="Unassembled WGS sequence"/>
</dbReference>
<keyword evidence="2" id="KW-1185">Reference proteome</keyword>
<protein>
    <recommendedName>
        <fullName evidence="3">ATP-binding protein</fullName>
    </recommendedName>
</protein>
<gene>
    <name evidence="1" type="ORF">CDIOL_21750</name>
</gene>
<sequence>MDEKTEVYQKKTIEAALNTITTKLEELTVDKEIKRRRWIWELIQNANDCATEDGVTIWIKTNKDELVFSHNGNIFTYNNLLDLITQISSKRTDDDEKVGKFGTGFIATHLISEIVTVKGVYHNKKDSMNYKCLSLKIDRSGKTDEEIKNSIMKSINDLDLLDSGQNIEWNYDKNVPTTSFVYDLTNNRSTDIETAIKSGENDLDKAIAFVLAFSDRIKKVIFNQTAYYSTCNQITINENMRVIEVEMTYGDPLKRPTYKKILVCSDPIKDVSIAVLVEPCGNNNAFRCCSTKDMTKLFCTFPLIGTEDFCFPILLNSPNFKVLQERNDINEENSNNKEILETAKYLYKKVVRYASENNWSDLYNLCYMSKSKDTQFQRQTFDSIQAIYRVLPIVDVQKYIDSNNKKSLYSTENGKLTHAVIIPFMDNPEYSDELWDLISQIKTKPIPTKISNKHWSAISPGNKVTLQKVYNILLKDKMISDFCTWFDRVDDAIPWLNNFYNLWIRSSDNQEFLSKGIAPNQMDQFVEVSKLNFDNNIDEELKDILTFFEPNFKTKLLYKGLTALADIRINSYDNEAVSSKINDYIRKQFSNESNNTVKRSTSIQDIFNRISDWFLKKPDIAKPLFKDIFDKKHQLSSHEETIRRLELAANVESTMKENNLELAQLDIFIKESSRLLQLYEKGDIMFSEDAKKLFQHISSKSIYSKERLEYLMKRSIENIYNSLSKNPLYTIESTLSEWQQNKYSTTVFSAIRDKTNIRIVIRPSDDDKIIFYEDAELEALDDTAYELWTDDGKGTVRMITLGDLIKTTGMSSIPLKKVF</sequence>
<dbReference type="EMBL" id="BJLA01000006">
    <property type="protein sequence ID" value="GEA31252.1"/>
    <property type="molecule type" value="Genomic_DNA"/>
</dbReference>
<dbReference type="RefSeq" id="WP_039768668.1">
    <property type="nucleotide sequence ID" value="NZ_BJLA01000006.1"/>
</dbReference>
<accession>A0AAV3W1M5</accession>
<evidence type="ECO:0000313" key="2">
    <source>
        <dbReference type="Proteomes" id="UP000325212"/>
    </source>
</evidence>
<dbReference type="Gene3D" id="3.30.565.10">
    <property type="entry name" value="Histidine kinase-like ATPase, C-terminal domain"/>
    <property type="match status" value="1"/>
</dbReference>
<dbReference type="SUPFAM" id="SSF55874">
    <property type="entry name" value="ATPase domain of HSP90 chaperone/DNA topoisomerase II/histidine kinase"/>
    <property type="match status" value="1"/>
</dbReference>
<dbReference type="AlphaFoldDB" id="A0AAV3W1M5"/>
<proteinExistence type="predicted"/>
<reference evidence="1 2" key="1">
    <citation type="submission" date="2019-06" db="EMBL/GenBank/DDBJ databases">
        <title>Draft genome sequence of Clostridium diolis DSM 15410.</title>
        <authorList>
            <person name="Kobayashi H."/>
            <person name="Tanizawa Y."/>
            <person name="Tohno M."/>
        </authorList>
    </citation>
    <scope>NUCLEOTIDE SEQUENCE [LARGE SCALE GENOMIC DNA]</scope>
    <source>
        <strain evidence="1 2">DSM 15410</strain>
    </source>
</reference>
<evidence type="ECO:0000313" key="1">
    <source>
        <dbReference type="EMBL" id="GEA31252.1"/>
    </source>
</evidence>
<comment type="caution">
    <text evidence="1">The sequence shown here is derived from an EMBL/GenBank/DDBJ whole genome shotgun (WGS) entry which is preliminary data.</text>
</comment>
<dbReference type="NCBIfam" id="NF047352">
    <property type="entry name" value="P_loop_sacsin"/>
    <property type="match status" value="1"/>
</dbReference>
<organism evidence="1 2">
    <name type="scientific">Clostridium diolis</name>
    <dbReference type="NCBI Taxonomy" id="223919"/>
    <lineage>
        <taxon>Bacteria</taxon>
        <taxon>Bacillati</taxon>
        <taxon>Bacillota</taxon>
        <taxon>Clostridia</taxon>
        <taxon>Eubacteriales</taxon>
        <taxon>Clostridiaceae</taxon>
        <taxon>Clostridium</taxon>
    </lineage>
</organism>
<evidence type="ECO:0008006" key="3">
    <source>
        <dbReference type="Google" id="ProtNLM"/>
    </source>
</evidence>